<proteinExistence type="predicted"/>
<reference evidence="2 3" key="1">
    <citation type="submission" date="2022-03" db="EMBL/GenBank/DDBJ databases">
        <title>Hymenobactersp. isolated from the air.</title>
        <authorList>
            <person name="Won M."/>
            <person name="Kwon S.-W."/>
        </authorList>
    </citation>
    <scope>NUCLEOTIDE SEQUENCE [LARGE SCALE GENOMIC DNA]</scope>
    <source>
        <strain evidence="2 3">KACC 21982</strain>
    </source>
</reference>
<protein>
    <submittedName>
        <fullName evidence="2">Uncharacterized protein</fullName>
    </submittedName>
</protein>
<dbReference type="RefSeq" id="WP_243799831.1">
    <property type="nucleotide sequence ID" value="NZ_CP094669.1"/>
</dbReference>
<evidence type="ECO:0000256" key="1">
    <source>
        <dbReference type="SAM" id="Phobius"/>
    </source>
</evidence>
<sequence length="193" mass="20492">MKSFALNSAAAPLHTASQLVSAVSLRAYAFTYSLRGAAVLTAATSDYVLQQMGFAAPWVLWMVIMPVVAIVQNVRARRQRKQGTMGTTATDKAMRLLQKAFVFVLMAMLIGGGFINWEVAHPLILGLYGAGTILAGRLLNFRPLVLGGVACAVLGAVALALPADTQLLVIAVAMLVSHVIPGYLLNRQSRIAA</sequence>
<keyword evidence="3" id="KW-1185">Reference proteome</keyword>
<feature type="transmembrane region" description="Helical" evidence="1">
    <location>
        <begin position="167"/>
        <end position="185"/>
    </location>
</feature>
<feature type="transmembrane region" description="Helical" evidence="1">
    <location>
        <begin position="144"/>
        <end position="161"/>
    </location>
</feature>
<evidence type="ECO:0000313" key="2">
    <source>
        <dbReference type="EMBL" id="UOG75596.1"/>
    </source>
</evidence>
<evidence type="ECO:0000313" key="3">
    <source>
        <dbReference type="Proteomes" id="UP000831113"/>
    </source>
</evidence>
<organism evidence="2 3">
    <name type="scientific">Hymenobacter tibetensis</name>
    <dbReference type="NCBI Taxonomy" id="497967"/>
    <lineage>
        <taxon>Bacteria</taxon>
        <taxon>Pseudomonadati</taxon>
        <taxon>Bacteroidota</taxon>
        <taxon>Cytophagia</taxon>
        <taxon>Cytophagales</taxon>
        <taxon>Hymenobacteraceae</taxon>
        <taxon>Hymenobacter</taxon>
    </lineage>
</organism>
<feature type="transmembrane region" description="Helical" evidence="1">
    <location>
        <begin position="96"/>
        <end position="115"/>
    </location>
</feature>
<feature type="transmembrane region" description="Helical" evidence="1">
    <location>
        <begin position="121"/>
        <end position="139"/>
    </location>
</feature>
<feature type="transmembrane region" description="Helical" evidence="1">
    <location>
        <begin position="55"/>
        <end position="75"/>
    </location>
</feature>
<keyword evidence="1" id="KW-0472">Membrane</keyword>
<dbReference type="EMBL" id="CP094669">
    <property type="protein sequence ID" value="UOG75596.1"/>
    <property type="molecule type" value="Genomic_DNA"/>
</dbReference>
<name>A0ABY4D386_9BACT</name>
<keyword evidence="1" id="KW-1133">Transmembrane helix</keyword>
<dbReference type="Proteomes" id="UP000831113">
    <property type="component" value="Chromosome"/>
</dbReference>
<keyword evidence="1" id="KW-0812">Transmembrane</keyword>
<accession>A0ABY4D386</accession>
<gene>
    <name evidence="2" type="ORF">MTX78_03145</name>
</gene>